<dbReference type="Proteomes" id="UP001259832">
    <property type="component" value="Unassembled WGS sequence"/>
</dbReference>
<evidence type="ECO:0000256" key="3">
    <source>
        <dbReference type="ARBA" id="ARBA00022525"/>
    </source>
</evidence>
<accession>A0AAD9GNT0</accession>
<name>A0AAD9GNT0_9STRA</name>
<evidence type="ECO:0000313" key="5">
    <source>
        <dbReference type="EMBL" id="KAK1941281.1"/>
    </source>
</evidence>
<evidence type="ECO:0000256" key="1">
    <source>
        <dbReference type="ARBA" id="ARBA00004340"/>
    </source>
</evidence>
<dbReference type="GO" id="GO:0005576">
    <property type="term" value="C:extracellular region"/>
    <property type="evidence" value="ECO:0007669"/>
    <property type="project" value="UniProtKB-SubCell"/>
</dbReference>
<comment type="subcellular location">
    <subcellularLocation>
        <location evidence="1">Host cell</location>
    </subcellularLocation>
    <subcellularLocation>
        <location evidence="2">Secreted</location>
    </subcellularLocation>
</comment>
<dbReference type="InterPro" id="IPR045379">
    <property type="entry name" value="Crinkler_N"/>
</dbReference>
<keyword evidence="3" id="KW-0964">Secreted</keyword>
<sequence>MEKDGKSFCVVVGAARGEFNATINSDASVFALKKAIMIKGKGLITAPFSKVQLFLTKKDNGWLPSTHLAVLQESKENVPVGFERMPLTDDAWLIQEVLDNNKLPDPRSRQIHVLVVVPDGRKRFQPDMWFDEPSQPLKTRRLDEGVKDDVVSNPRRV</sequence>
<evidence type="ECO:0000259" key="4">
    <source>
        <dbReference type="Pfam" id="PF20147"/>
    </source>
</evidence>
<feature type="domain" description="Crinkler effector protein N-terminal" evidence="4">
    <location>
        <begin position="8"/>
        <end position="116"/>
    </location>
</feature>
<evidence type="ECO:0000313" key="6">
    <source>
        <dbReference type="Proteomes" id="UP001259832"/>
    </source>
</evidence>
<dbReference type="Pfam" id="PF20147">
    <property type="entry name" value="Crinkler"/>
    <property type="match status" value="1"/>
</dbReference>
<evidence type="ECO:0000256" key="2">
    <source>
        <dbReference type="ARBA" id="ARBA00004613"/>
    </source>
</evidence>
<dbReference type="GO" id="GO:0043657">
    <property type="term" value="C:host cell"/>
    <property type="evidence" value="ECO:0007669"/>
    <property type="project" value="UniProtKB-SubCell"/>
</dbReference>
<protein>
    <recommendedName>
        <fullName evidence="4">Crinkler effector protein N-terminal domain-containing protein</fullName>
    </recommendedName>
</protein>
<dbReference type="AlphaFoldDB" id="A0AAD9GNT0"/>
<keyword evidence="6" id="KW-1185">Reference proteome</keyword>
<dbReference type="EMBL" id="JASMQC010000012">
    <property type="protein sequence ID" value="KAK1941281.1"/>
    <property type="molecule type" value="Genomic_DNA"/>
</dbReference>
<reference evidence="5" key="1">
    <citation type="submission" date="2023-08" db="EMBL/GenBank/DDBJ databases">
        <title>Reference Genome Resource for the Citrus Pathogen Phytophthora citrophthora.</title>
        <authorList>
            <person name="Moller H."/>
            <person name="Coetzee B."/>
            <person name="Rose L.J."/>
            <person name="Van Niekerk J.M."/>
        </authorList>
    </citation>
    <scope>NUCLEOTIDE SEQUENCE</scope>
    <source>
        <strain evidence="5">STE-U-9442</strain>
    </source>
</reference>
<proteinExistence type="predicted"/>
<comment type="caution">
    <text evidence="5">The sequence shown here is derived from an EMBL/GenBank/DDBJ whole genome shotgun (WGS) entry which is preliminary data.</text>
</comment>
<gene>
    <name evidence="5" type="ORF">P3T76_007147</name>
</gene>
<organism evidence="5 6">
    <name type="scientific">Phytophthora citrophthora</name>
    <dbReference type="NCBI Taxonomy" id="4793"/>
    <lineage>
        <taxon>Eukaryota</taxon>
        <taxon>Sar</taxon>
        <taxon>Stramenopiles</taxon>
        <taxon>Oomycota</taxon>
        <taxon>Peronosporomycetes</taxon>
        <taxon>Peronosporales</taxon>
        <taxon>Peronosporaceae</taxon>
        <taxon>Phytophthora</taxon>
    </lineage>
</organism>